<dbReference type="InterPro" id="IPR036291">
    <property type="entry name" value="NAD(P)-bd_dom_sf"/>
</dbReference>
<evidence type="ECO:0000259" key="1">
    <source>
        <dbReference type="SMART" id="SM00829"/>
    </source>
</evidence>
<comment type="caution">
    <text evidence="2">The sequence shown here is derived from an EMBL/GenBank/DDBJ whole genome shotgun (WGS) entry which is preliminary data.</text>
</comment>
<dbReference type="Pfam" id="PF08240">
    <property type="entry name" value="ADH_N"/>
    <property type="match status" value="1"/>
</dbReference>
<dbReference type="SUPFAM" id="SSF50129">
    <property type="entry name" value="GroES-like"/>
    <property type="match status" value="1"/>
</dbReference>
<gene>
    <name evidence="2" type="ORF">AJ80_01609</name>
</gene>
<dbReference type="AlphaFoldDB" id="A0A2B7Z0B1"/>
<feature type="domain" description="Enoyl reductase (ER)" evidence="1">
    <location>
        <begin position="16"/>
        <end position="352"/>
    </location>
</feature>
<dbReference type="InterPro" id="IPR011032">
    <property type="entry name" value="GroES-like_sf"/>
</dbReference>
<proteinExistence type="predicted"/>
<dbReference type="InterPro" id="IPR020843">
    <property type="entry name" value="ER"/>
</dbReference>
<dbReference type="Pfam" id="PF00107">
    <property type="entry name" value="ADH_zinc_N"/>
    <property type="match status" value="1"/>
</dbReference>
<organism evidence="2 3">
    <name type="scientific">Polytolypa hystricis (strain UAMH7299)</name>
    <dbReference type="NCBI Taxonomy" id="1447883"/>
    <lineage>
        <taxon>Eukaryota</taxon>
        <taxon>Fungi</taxon>
        <taxon>Dikarya</taxon>
        <taxon>Ascomycota</taxon>
        <taxon>Pezizomycotina</taxon>
        <taxon>Eurotiomycetes</taxon>
        <taxon>Eurotiomycetidae</taxon>
        <taxon>Onygenales</taxon>
        <taxon>Onygenales incertae sedis</taxon>
        <taxon>Polytolypa</taxon>
    </lineage>
</organism>
<dbReference type="SUPFAM" id="SSF51735">
    <property type="entry name" value="NAD(P)-binding Rossmann-fold domains"/>
    <property type="match status" value="1"/>
</dbReference>
<dbReference type="SMART" id="SM00829">
    <property type="entry name" value="PKS_ER"/>
    <property type="match status" value="1"/>
</dbReference>
<dbReference type="Proteomes" id="UP000224634">
    <property type="component" value="Unassembled WGS sequence"/>
</dbReference>
<dbReference type="OrthoDB" id="9930022at2759"/>
<dbReference type="CDD" id="cd08276">
    <property type="entry name" value="MDR7"/>
    <property type="match status" value="1"/>
</dbReference>
<dbReference type="Gene3D" id="3.40.50.720">
    <property type="entry name" value="NAD(P)-binding Rossmann-like Domain"/>
    <property type="match status" value="1"/>
</dbReference>
<dbReference type="PANTHER" id="PTHR45033">
    <property type="match status" value="1"/>
</dbReference>
<sequence>MAPASTVRQWTTAFDGFDGLRLSEAPMPAPGPGEVLVEIYAVSLNYRDGEVIRGEYNHHRSINQGDALVPCSDMCGVITQVGEGVQSLKVGDRVLSTFLPDHLTGQVTEKELSKGLGLPVSGVLATYRVFPESALVKAPGYMNDQEACTLPIAGVTAWMSLNGMRPMGQSGGEGEYVVLQGTGGVSIAGLQLAKASGSKVIITSSSDAKLEQAKKLGADFTINYRTTPNWEEDVMKITNNRGADIILETGGSQTLRKSLNCVAFGGLIDCIGYTSGKTDDPEDRMNANVLILRRNVTLKGIINGPKDRFEDMVAFYEKHQIHPVVNRVFSFEEAKQAFKYLSSGQHFGKVVIQVKQ</sequence>
<dbReference type="InterPro" id="IPR013154">
    <property type="entry name" value="ADH-like_N"/>
</dbReference>
<evidence type="ECO:0000313" key="2">
    <source>
        <dbReference type="EMBL" id="PGH26663.1"/>
    </source>
</evidence>
<protein>
    <recommendedName>
        <fullName evidence="1">Enoyl reductase (ER) domain-containing protein</fullName>
    </recommendedName>
</protein>
<dbReference type="GO" id="GO:0016491">
    <property type="term" value="F:oxidoreductase activity"/>
    <property type="evidence" value="ECO:0007669"/>
    <property type="project" value="InterPro"/>
</dbReference>
<keyword evidence="3" id="KW-1185">Reference proteome</keyword>
<dbReference type="STRING" id="1447883.A0A2B7Z0B1"/>
<dbReference type="InterPro" id="IPR013149">
    <property type="entry name" value="ADH-like_C"/>
</dbReference>
<dbReference type="PANTHER" id="PTHR45033:SF1">
    <property type="entry name" value="OXIDOREDUCTASE (EUROFUNG)"/>
    <property type="match status" value="1"/>
</dbReference>
<dbReference type="InterPro" id="IPR052711">
    <property type="entry name" value="Zinc_ADH-like"/>
</dbReference>
<reference evidence="2 3" key="1">
    <citation type="submission" date="2017-10" db="EMBL/GenBank/DDBJ databases">
        <title>Comparative genomics in systemic dimorphic fungi from Ajellomycetaceae.</title>
        <authorList>
            <person name="Munoz J.F."/>
            <person name="Mcewen J.G."/>
            <person name="Clay O.K."/>
            <person name="Cuomo C.A."/>
        </authorList>
    </citation>
    <scope>NUCLEOTIDE SEQUENCE [LARGE SCALE GENOMIC DNA]</scope>
    <source>
        <strain evidence="2 3">UAMH7299</strain>
    </source>
</reference>
<name>A0A2B7Z0B1_POLH7</name>
<dbReference type="Gene3D" id="3.90.180.10">
    <property type="entry name" value="Medium-chain alcohol dehydrogenases, catalytic domain"/>
    <property type="match status" value="1"/>
</dbReference>
<evidence type="ECO:0000313" key="3">
    <source>
        <dbReference type="Proteomes" id="UP000224634"/>
    </source>
</evidence>
<accession>A0A2B7Z0B1</accession>
<dbReference type="EMBL" id="PDNA01000014">
    <property type="protein sequence ID" value="PGH26663.1"/>
    <property type="molecule type" value="Genomic_DNA"/>
</dbReference>